<feature type="compositionally biased region" description="Basic and acidic residues" evidence="1">
    <location>
        <begin position="435"/>
        <end position="455"/>
    </location>
</feature>
<keyword evidence="3" id="KW-1185">Reference proteome</keyword>
<dbReference type="GeneID" id="77731556"/>
<organism evidence="2 3">
    <name type="scientific">Dioszegia hungarica</name>
    <dbReference type="NCBI Taxonomy" id="4972"/>
    <lineage>
        <taxon>Eukaryota</taxon>
        <taxon>Fungi</taxon>
        <taxon>Dikarya</taxon>
        <taxon>Basidiomycota</taxon>
        <taxon>Agaricomycotina</taxon>
        <taxon>Tremellomycetes</taxon>
        <taxon>Tremellales</taxon>
        <taxon>Bulleribasidiaceae</taxon>
        <taxon>Dioszegia</taxon>
    </lineage>
</organism>
<evidence type="ECO:0000313" key="3">
    <source>
        <dbReference type="Proteomes" id="UP001164286"/>
    </source>
</evidence>
<evidence type="ECO:0000256" key="1">
    <source>
        <dbReference type="SAM" id="MobiDB-lite"/>
    </source>
</evidence>
<protein>
    <submittedName>
        <fullName evidence="2">Uncharacterized protein</fullName>
    </submittedName>
</protein>
<gene>
    <name evidence="2" type="ORF">MKK02DRAFT_43269</name>
</gene>
<name>A0AA38HEH1_9TREE</name>
<feature type="region of interest" description="Disordered" evidence="1">
    <location>
        <begin position="280"/>
        <end position="314"/>
    </location>
</feature>
<feature type="region of interest" description="Disordered" evidence="1">
    <location>
        <begin position="413"/>
        <end position="455"/>
    </location>
</feature>
<reference evidence="2" key="1">
    <citation type="journal article" date="2022" name="G3 (Bethesda)">
        <title>High quality genome of the basidiomycete yeast Dioszegia hungarica PDD-24b-2 isolated from cloud water.</title>
        <authorList>
            <person name="Jarrige D."/>
            <person name="Haridas S."/>
            <person name="Bleykasten-Grosshans C."/>
            <person name="Joly M."/>
            <person name="Nadalig T."/>
            <person name="Sancelme M."/>
            <person name="Vuilleumier S."/>
            <person name="Grigoriev I.V."/>
            <person name="Amato P."/>
            <person name="Bringel F."/>
        </authorList>
    </citation>
    <scope>NUCLEOTIDE SEQUENCE</scope>
    <source>
        <strain evidence="2">PDD-24b-2</strain>
    </source>
</reference>
<sequence>MSALVLDAAEAARVQSLWNTKFHFHTSSPVPSEDVISALTIRGGTVLPTLLSPIHPTANLVIIASPIHLTPIVHPLHRKINFHIPTTQLADFINTSDIQALMLRELRGQELPFVLPVPDEAMLVLRTGRKEGERTRRWREKMREGCAFLADKKWMLKMEAVGFAEAEDVEMTDVSAEPAVEAFSFPPGTTLDPSCLAPLPSSTPPSTSPSTPPSDPPAAPSGTFWDAPLAHLSVSAPTINFNPLDPLGLFSPLPFFPTLSATPTHTPPLTPVVTPTLLPAHISQIPPSPTAHPSPDGKHRRRRSRSGAPAPEATAADMWNYRQPAFPRLGCLYGNWEGNGAPLPRPLWNTGPGCLNLHAASTGTERKKSQVFGSRWGMGMGVEEVGASGADTPMIVLTPPSPDLGIVEPPHNPYKRPEEPHLLFPPMGPMKRKRTPEEMAERYARHAERRAGAEEASRAWVEKMRLATRAM</sequence>
<dbReference type="AlphaFoldDB" id="A0AA38HEH1"/>
<feature type="region of interest" description="Disordered" evidence="1">
    <location>
        <begin position="193"/>
        <end position="223"/>
    </location>
</feature>
<dbReference type="Proteomes" id="UP001164286">
    <property type="component" value="Unassembled WGS sequence"/>
</dbReference>
<dbReference type="RefSeq" id="XP_052947121.1">
    <property type="nucleotide sequence ID" value="XM_053092351.1"/>
</dbReference>
<accession>A0AA38HEH1</accession>
<feature type="compositionally biased region" description="Pro residues" evidence="1">
    <location>
        <begin position="201"/>
        <end position="219"/>
    </location>
</feature>
<dbReference type="EMBL" id="JAKWFO010000004">
    <property type="protein sequence ID" value="KAI9637344.1"/>
    <property type="molecule type" value="Genomic_DNA"/>
</dbReference>
<proteinExistence type="predicted"/>
<comment type="caution">
    <text evidence="2">The sequence shown here is derived from an EMBL/GenBank/DDBJ whole genome shotgun (WGS) entry which is preliminary data.</text>
</comment>
<evidence type="ECO:0000313" key="2">
    <source>
        <dbReference type="EMBL" id="KAI9637344.1"/>
    </source>
</evidence>